<feature type="domain" description="EamA" evidence="7">
    <location>
        <begin position="171"/>
        <end position="302"/>
    </location>
</feature>
<feature type="transmembrane region" description="Helical" evidence="6">
    <location>
        <begin position="261"/>
        <end position="279"/>
    </location>
</feature>
<dbReference type="RefSeq" id="WP_143776559.1">
    <property type="nucleotide sequence ID" value="NZ_VKKU01000002.1"/>
</dbReference>
<comment type="subcellular location">
    <subcellularLocation>
        <location evidence="1">Membrane</location>
        <topology evidence="1">Multi-pass membrane protein</topology>
    </subcellularLocation>
</comment>
<feature type="transmembrane region" description="Helical" evidence="6">
    <location>
        <begin position="20"/>
        <end position="37"/>
    </location>
</feature>
<proteinExistence type="inferred from homology"/>
<evidence type="ECO:0000256" key="4">
    <source>
        <dbReference type="ARBA" id="ARBA00022989"/>
    </source>
</evidence>
<evidence type="ECO:0000256" key="1">
    <source>
        <dbReference type="ARBA" id="ARBA00004141"/>
    </source>
</evidence>
<feature type="transmembrane region" description="Helical" evidence="6">
    <location>
        <begin position="104"/>
        <end position="123"/>
    </location>
</feature>
<name>A0A553W9H8_9SPHN</name>
<evidence type="ECO:0000256" key="5">
    <source>
        <dbReference type="ARBA" id="ARBA00023136"/>
    </source>
</evidence>
<sequence>MSRHDPEPVTEPGLLTPRVLIPFLFVSLIWGSTWFVIRDQLSVVPSSWSVTYRFSVAAIGMFILALIMRQPLRIDREFLGWAAFLGLVQFSLNFNFVYLAEHHITSGLVAVIFALLIIPNAILGKLWLGRTIGRPFIIGSAIATAGVGLLMLREYRVAPVGGTEVLIGLSFTIAAVCFASISNVLQVTPRIARFPTVTILAWSMLCGAIINAAIAFVVAGPPVIDPRPAYLSGVFYLGIVGTVLTFPFYFRLIRDIGPGKAAYTGVLIPVIAMLISTAFEGYEWSLLAISGAALAMIGLVVAMQTRKA</sequence>
<comment type="similarity">
    <text evidence="2">Belongs to the EamA transporter family.</text>
</comment>
<evidence type="ECO:0000259" key="7">
    <source>
        <dbReference type="Pfam" id="PF00892"/>
    </source>
</evidence>
<evidence type="ECO:0000256" key="6">
    <source>
        <dbReference type="SAM" id="Phobius"/>
    </source>
</evidence>
<feature type="transmembrane region" description="Helical" evidence="6">
    <location>
        <begin position="285"/>
        <end position="303"/>
    </location>
</feature>
<feature type="transmembrane region" description="Helical" evidence="6">
    <location>
        <begin position="230"/>
        <end position="249"/>
    </location>
</feature>
<gene>
    <name evidence="8" type="ORF">FOM92_09040</name>
</gene>
<feature type="transmembrane region" description="Helical" evidence="6">
    <location>
        <begin position="165"/>
        <end position="185"/>
    </location>
</feature>
<evidence type="ECO:0000256" key="3">
    <source>
        <dbReference type="ARBA" id="ARBA00022692"/>
    </source>
</evidence>
<protein>
    <submittedName>
        <fullName evidence="8">EamA family transporter</fullName>
    </submittedName>
</protein>
<dbReference type="InterPro" id="IPR050638">
    <property type="entry name" value="AA-Vitamin_Transporters"/>
</dbReference>
<dbReference type="Pfam" id="PF00892">
    <property type="entry name" value="EamA"/>
    <property type="match status" value="2"/>
</dbReference>
<evidence type="ECO:0000256" key="2">
    <source>
        <dbReference type="ARBA" id="ARBA00007362"/>
    </source>
</evidence>
<dbReference type="Proteomes" id="UP000320160">
    <property type="component" value="Unassembled WGS sequence"/>
</dbReference>
<reference evidence="8 9" key="1">
    <citation type="submission" date="2019-07" db="EMBL/GenBank/DDBJ databases">
        <authorList>
            <person name="Park M."/>
        </authorList>
    </citation>
    <scope>NUCLEOTIDE SEQUENCE [LARGE SCALE GENOMIC DNA]</scope>
    <source>
        <strain evidence="8 9">KCTC32445</strain>
    </source>
</reference>
<keyword evidence="4 6" id="KW-1133">Transmembrane helix</keyword>
<dbReference type="AlphaFoldDB" id="A0A553W9H8"/>
<dbReference type="SUPFAM" id="SSF103481">
    <property type="entry name" value="Multidrug resistance efflux transporter EmrE"/>
    <property type="match status" value="2"/>
</dbReference>
<dbReference type="PANTHER" id="PTHR32322">
    <property type="entry name" value="INNER MEMBRANE TRANSPORTER"/>
    <property type="match status" value="1"/>
</dbReference>
<feature type="domain" description="EamA" evidence="7">
    <location>
        <begin position="23"/>
        <end position="151"/>
    </location>
</feature>
<feature type="transmembrane region" description="Helical" evidence="6">
    <location>
        <begin position="197"/>
        <end position="218"/>
    </location>
</feature>
<evidence type="ECO:0000313" key="9">
    <source>
        <dbReference type="Proteomes" id="UP000320160"/>
    </source>
</evidence>
<comment type="caution">
    <text evidence="8">The sequence shown here is derived from an EMBL/GenBank/DDBJ whole genome shotgun (WGS) entry which is preliminary data.</text>
</comment>
<keyword evidence="3 6" id="KW-0812">Transmembrane</keyword>
<organism evidence="8 9">
    <name type="scientific">Sphingorhabdus contaminans</name>
    <dbReference type="NCBI Taxonomy" id="1343899"/>
    <lineage>
        <taxon>Bacteria</taxon>
        <taxon>Pseudomonadati</taxon>
        <taxon>Pseudomonadota</taxon>
        <taxon>Alphaproteobacteria</taxon>
        <taxon>Sphingomonadales</taxon>
        <taxon>Sphingomonadaceae</taxon>
        <taxon>Sphingorhabdus</taxon>
    </lineage>
</organism>
<dbReference type="PANTHER" id="PTHR32322:SF2">
    <property type="entry name" value="EAMA DOMAIN-CONTAINING PROTEIN"/>
    <property type="match status" value="1"/>
</dbReference>
<keyword evidence="9" id="KW-1185">Reference proteome</keyword>
<dbReference type="EMBL" id="VKKU01000002">
    <property type="protein sequence ID" value="TSB01350.1"/>
    <property type="molecule type" value="Genomic_DNA"/>
</dbReference>
<dbReference type="InterPro" id="IPR000620">
    <property type="entry name" value="EamA_dom"/>
</dbReference>
<keyword evidence="5 6" id="KW-0472">Membrane</keyword>
<feature type="transmembrane region" description="Helical" evidence="6">
    <location>
        <begin position="49"/>
        <end position="67"/>
    </location>
</feature>
<evidence type="ECO:0000313" key="8">
    <source>
        <dbReference type="EMBL" id="TSB01350.1"/>
    </source>
</evidence>
<accession>A0A553W9H8</accession>
<dbReference type="InterPro" id="IPR037185">
    <property type="entry name" value="EmrE-like"/>
</dbReference>
<dbReference type="GO" id="GO:0016020">
    <property type="term" value="C:membrane"/>
    <property type="evidence" value="ECO:0007669"/>
    <property type="project" value="UniProtKB-SubCell"/>
</dbReference>
<feature type="transmembrane region" description="Helical" evidence="6">
    <location>
        <begin position="79"/>
        <end position="98"/>
    </location>
</feature>
<dbReference type="OrthoDB" id="2352272at2"/>